<evidence type="ECO:0000313" key="3">
    <source>
        <dbReference type="Proteomes" id="UP000784294"/>
    </source>
</evidence>
<accession>A0A3S5FD02</accession>
<keyword evidence="3" id="KW-1185">Reference proteome</keyword>
<evidence type="ECO:0000313" key="2">
    <source>
        <dbReference type="EMBL" id="VEL15813.1"/>
    </source>
</evidence>
<gene>
    <name evidence="2" type="ORF">PXEA_LOCUS9253</name>
</gene>
<feature type="compositionally biased region" description="Polar residues" evidence="1">
    <location>
        <begin position="139"/>
        <end position="149"/>
    </location>
</feature>
<proteinExistence type="predicted"/>
<feature type="region of interest" description="Disordered" evidence="1">
    <location>
        <begin position="1"/>
        <end position="28"/>
    </location>
</feature>
<organism evidence="2 3">
    <name type="scientific">Protopolystoma xenopodis</name>
    <dbReference type="NCBI Taxonomy" id="117903"/>
    <lineage>
        <taxon>Eukaryota</taxon>
        <taxon>Metazoa</taxon>
        <taxon>Spiralia</taxon>
        <taxon>Lophotrochozoa</taxon>
        <taxon>Platyhelminthes</taxon>
        <taxon>Monogenea</taxon>
        <taxon>Polyopisthocotylea</taxon>
        <taxon>Polystomatidea</taxon>
        <taxon>Polystomatidae</taxon>
        <taxon>Protopolystoma</taxon>
    </lineage>
</organism>
<protein>
    <submittedName>
        <fullName evidence="2">Uncharacterized protein</fullName>
    </submittedName>
</protein>
<dbReference type="AlphaFoldDB" id="A0A3S5FD02"/>
<dbReference type="Proteomes" id="UP000784294">
    <property type="component" value="Unassembled WGS sequence"/>
</dbReference>
<reference evidence="2" key="1">
    <citation type="submission" date="2018-11" db="EMBL/GenBank/DDBJ databases">
        <authorList>
            <consortium name="Pathogen Informatics"/>
        </authorList>
    </citation>
    <scope>NUCLEOTIDE SEQUENCE</scope>
</reference>
<dbReference type="EMBL" id="CAAALY010026039">
    <property type="protein sequence ID" value="VEL15813.1"/>
    <property type="molecule type" value="Genomic_DNA"/>
</dbReference>
<evidence type="ECO:0000256" key="1">
    <source>
        <dbReference type="SAM" id="MobiDB-lite"/>
    </source>
</evidence>
<sequence>MALLLSRQLTSSKRTDTQENTLTHQHSNSLGGRLDVCPMGRGWLTGLHLRQAFLRNRQMNADLFSLSGPACRRAGKVAFRLGDMCEACPVCPVCPVCPARPVRPDCPTWPVFSALCILTPLPSPTLAPAGPSRDDKGPVSSSSHHNMGQTEDGLGVRTSFGRCIRATTAGRSPSSLGLVVSHLASDMTQTDCRS</sequence>
<feature type="compositionally biased region" description="Polar residues" evidence="1">
    <location>
        <begin position="7"/>
        <end position="28"/>
    </location>
</feature>
<comment type="caution">
    <text evidence="2">The sequence shown here is derived from an EMBL/GenBank/DDBJ whole genome shotgun (WGS) entry which is preliminary data.</text>
</comment>
<feature type="region of interest" description="Disordered" evidence="1">
    <location>
        <begin position="127"/>
        <end position="154"/>
    </location>
</feature>
<name>A0A3S5FD02_9PLAT</name>